<sequence>MLTVQSINFIRDVLDIFKRDTDIGLMGMVGAKIIPVSRIWWDDHYKVGKVYYSHRGTMELLNFNEIKDLYSDVKGIDGLIMITQSDLPWR</sequence>
<dbReference type="KEGG" id="csr:Cspa_c19800"/>
<gene>
    <name evidence="2" type="ORF">Cspa_c19800</name>
</gene>
<dbReference type="AlphaFoldDB" id="M1MLW7"/>
<dbReference type="eggNOG" id="COG1216">
    <property type="taxonomic scope" value="Bacteria"/>
</dbReference>
<dbReference type="GO" id="GO:0016740">
    <property type="term" value="F:transferase activity"/>
    <property type="evidence" value="ECO:0007669"/>
    <property type="project" value="UniProtKB-KW"/>
</dbReference>
<evidence type="ECO:0000313" key="3">
    <source>
        <dbReference type="Proteomes" id="UP000011728"/>
    </source>
</evidence>
<name>M1MLW7_9CLOT</name>
<evidence type="ECO:0000313" key="2">
    <source>
        <dbReference type="EMBL" id="AGF55746.1"/>
    </source>
</evidence>
<organism evidence="2 3">
    <name type="scientific">Clostridium saccharoperbutylacetonicum N1-4(HMT)</name>
    <dbReference type="NCBI Taxonomy" id="931276"/>
    <lineage>
        <taxon>Bacteria</taxon>
        <taxon>Bacillati</taxon>
        <taxon>Bacillota</taxon>
        <taxon>Clostridia</taxon>
        <taxon>Eubacteriales</taxon>
        <taxon>Clostridiaceae</taxon>
        <taxon>Clostridium</taxon>
    </lineage>
</organism>
<evidence type="ECO:0000259" key="1">
    <source>
        <dbReference type="Pfam" id="PF13712"/>
    </source>
</evidence>
<dbReference type="EMBL" id="CP004121">
    <property type="protein sequence ID" value="AGF55746.1"/>
    <property type="molecule type" value="Genomic_DNA"/>
</dbReference>
<proteinExistence type="predicted"/>
<keyword evidence="3" id="KW-1185">Reference proteome</keyword>
<feature type="domain" description="Streptomycin biosynthesis protein StrF" evidence="1">
    <location>
        <begin position="7"/>
        <end position="90"/>
    </location>
</feature>
<dbReference type="HOGENOM" id="CLU_2435682_0_0_9"/>
<dbReference type="OrthoDB" id="176403at2"/>
<keyword evidence="2" id="KW-0808">Transferase</keyword>
<dbReference type="Gene3D" id="3.90.550.10">
    <property type="entry name" value="Spore Coat Polysaccharide Biosynthesis Protein SpsA, Chain A"/>
    <property type="match status" value="1"/>
</dbReference>
<accession>M1MLW7</accession>
<dbReference type="Pfam" id="PF13712">
    <property type="entry name" value="Glyco_tranf_2_5"/>
    <property type="match status" value="1"/>
</dbReference>
<dbReference type="InterPro" id="IPR059123">
    <property type="entry name" value="StrF_dom"/>
</dbReference>
<dbReference type="InterPro" id="IPR029044">
    <property type="entry name" value="Nucleotide-diphossugar_trans"/>
</dbReference>
<reference evidence="2 3" key="1">
    <citation type="submission" date="2013-02" db="EMBL/GenBank/DDBJ databases">
        <title>Genome sequence of Clostridium saccharoperbutylacetonicum N1-4(HMT).</title>
        <authorList>
            <person name="Poehlein A."/>
            <person name="Daniel R."/>
        </authorList>
    </citation>
    <scope>NUCLEOTIDE SEQUENCE [LARGE SCALE GENOMIC DNA]</scope>
    <source>
        <strain evidence="3">N1-4(HMT)</strain>
    </source>
</reference>
<protein>
    <submittedName>
        <fullName evidence="2">Glycosyl transferase</fullName>
    </submittedName>
</protein>
<dbReference type="Proteomes" id="UP000011728">
    <property type="component" value="Chromosome"/>
</dbReference>
<dbReference type="PATRIC" id="fig|931276.5.peg.1972"/>